<keyword evidence="9 10" id="KW-0234">DNA repair</keyword>
<dbReference type="PANTHER" id="PTHR32182:SF0">
    <property type="entry name" value="DNA REPLICATION AND REPAIR PROTEIN RECF"/>
    <property type="match status" value="1"/>
</dbReference>
<evidence type="ECO:0000256" key="8">
    <source>
        <dbReference type="ARBA" id="ARBA00023125"/>
    </source>
</evidence>
<evidence type="ECO:0000313" key="12">
    <source>
        <dbReference type="EMBL" id="ANY20259.1"/>
    </source>
</evidence>
<dbReference type="InterPro" id="IPR003395">
    <property type="entry name" value="RecF/RecN/SMC_N"/>
</dbReference>
<evidence type="ECO:0000256" key="4">
    <source>
        <dbReference type="ARBA" id="ARBA00022490"/>
    </source>
</evidence>
<keyword evidence="6 9" id="KW-0547">Nucleotide-binding</keyword>
<keyword evidence="5 9" id="KW-0235">DNA replication</keyword>
<evidence type="ECO:0000256" key="6">
    <source>
        <dbReference type="ARBA" id="ARBA00022741"/>
    </source>
</evidence>
<dbReference type="GO" id="GO:0005524">
    <property type="term" value="F:ATP binding"/>
    <property type="evidence" value="ECO:0007669"/>
    <property type="project" value="UniProtKB-UniRule"/>
</dbReference>
<evidence type="ECO:0000259" key="11">
    <source>
        <dbReference type="Pfam" id="PF02463"/>
    </source>
</evidence>
<evidence type="ECO:0000256" key="1">
    <source>
        <dbReference type="ARBA" id="ARBA00004496"/>
    </source>
</evidence>
<keyword evidence="7 9" id="KW-0067">ATP-binding</keyword>
<keyword evidence="9 10" id="KW-0227">DNA damage</keyword>
<dbReference type="GO" id="GO:0000731">
    <property type="term" value="P:DNA synthesis involved in DNA repair"/>
    <property type="evidence" value="ECO:0007669"/>
    <property type="project" value="TreeGrafter"/>
</dbReference>
<dbReference type="AlphaFoldDB" id="A0A1B2ADN2"/>
<evidence type="ECO:0000256" key="9">
    <source>
        <dbReference type="HAMAP-Rule" id="MF_00365"/>
    </source>
</evidence>
<dbReference type="PANTHER" id="PTHR32182">
    <property type="entry name" value="DNA REPLICATION AND REPAIR PROTEIN RECF"/>
    <property type="match status" value="1"/>
</dbReference>
<evidence type="ECO:0000256" key="10">
    <source>
        <dbReference type="RuleBase" id="RU000578"/>
    </source>
</evidence>
<dbReference type="Proteomes" id="UP000092932">
    <property type="component" value="Chromosome"/>
</dbReference>
<organism evidence="12 13">
    <name type="scientific">Tsuneonella dongtanensis</name>
    <dbReference type="NCBI Taxonomy" id="692370"/>
    <lineage>
        <taxon>Bacteria</taxon>
        <taxon>Pseudomonadati</taxon>
        <taxon>Pseudomonadota</taxon>
        <taxon>Alphaproteobacteria</taxon>
        <taxon>Sphingomonadales</taxon>
        <taxon>Erythrobacteraceae</taxon>
        <taxon>Tsuneonella</taxon>
    </lineage>
</organism>
<dbReference type="InterPro" id="IPR027417">
    <property type="entry name" value="P-loop_NTPase"/>
</dbReference>
<comment type="function">
    <text evidence="9 10">The RecF protein is involved in DNA metabolism; it is required for DNA replication and normal SOS inducibility. RecF binds preferentially to single-stranded, linear DNA. It also seems to bind ATP.</text>
</comment>
<dbReference type="Gene3D" id="1.20.1050.90">
    <property type="entry name" value="RecF/RecN/SMC, N-terminal domain"/>
    <property type="match status" value="1"/>
</dbReference>
<dbReference type="OrthoDB" id="9803889at2"/>
<evidence type="ECO:0000256" key="5">
    <source>
        <dbReference type="ARBA" id="ARBA00022705"/>
    </source>
</evidence>
<dbReference type="GO" id="GO:0005737">
    <property type="term" value="C:cytoplasm"/>
    <property type="evidence" value="ECO:0007669"/>
    <property type="project" value="UniProtKB-SubCell"/>
</dbReference>
<dbReference type="STRING" id="692370.A6F68_01748"/>
<protein>
    <recommendedName>
        <fullName evidence="3 9">DNA replication and repair protein RecF</fullName>
    </recommendedName>
</protein>
<name>A0A1B2ADN2_9SPHN</name>
<dbReference type="GO" id="GO:0003697">
    <property type="term" value="F:single-stranded DNA binding"/>
    <property type="evidence" value="ECO:0007669"/>
    <property type="project" value="UniProtKB-UniRule"/>
</dbReference>
<dbReference type="Gene3D" id="3.40.50.300">
    <property type="entry name" value="P-loop containing nucleotide triphosphate hydrolases"/>
    <property type="match status" value="1"/>
</dbReference>
<dbReference type="KEGG" id="ado:A6F68_01748"/>
<dbReference type="RefSeq" id="WP_067678655.1">
    <property type="nucleotide sequence ID" value="NZ_CP016591.1"/>
</dbReference>
<proteinExistence type="inferred from homology"/>
<dbReference type="GO" id="GO:0006260">
    <property type="term" value="P:DNA replication"/>
    <property type="evidence" value="ECO:0007669"/>
    <property type="project" value="UniProtKB-UniRule"/>
</dbReference>
<dbReference type="GO" id="GO:0009432">
    <property type="term" value="P:SOS response"/>
    <property type="evidence" value="ECO:0007669"/>
    <property type="project" value="UniProtKB-UniRule"/>
</dbReference>
<evidence type="ECO:0000256" key="2">
    <source>
        <dbReference type="ARBA" id="ARBA00008016"/>
    </source>
</evidence>
<evidence type="ECO:0000313" key="13">
    <source>
        <dbReference type="Proteomes" id="UP000092932"/>
    </source>
</evidence>
<dbReference type="GO" id="GO:0006302">
    <property type="term" value="P:double-strand break repair"/>
    <property type="evidence" value="ECO:0007669"/>
    <property type="project" value="TreeGrafter"/>
</dbReference>
<evidence type="ECO:0000256" key="7">
    <source>
        <dbReference type="ARBA" id="ARBA00022840"/>
    </source>
</evidence>
<dbReference type="PATRIC" id="fig|692370.5.peg.1761"/>
<keyword evidence="8 9" id="KW-0238">DNA-binding</keyword>
<keyword evidence="4 9" id="KW-0963">Cytoplasm</keyword>
<feature type="domain" description="RecF/RecN/SMC N-terminal" evidence="11">
    <location>
        <begin position="3"/>
        <end position="324"/>
    </location>
</feature>
<evidence type="ECO:0000256" key="3">
    <source>
        <dbReference type="ARBA" id="ARBA00020170"/>
    </source>
</evidence>
<feature type="binding site" evidence="9">
    <location>
        <begin position="30"/>
        <end position="37"/>
    </location>
    <ligand>
        <name>ATP</name>
        <dbReference type="ChEBI" id="CHEBI:30616"/>
    </ligand>
</feature>
<dbReference type="InterPro" id="IPR042174">
    <property type="entry name" value="RecF_2"/>
</dbReference>
<dbReference type="NCBIfam" id="TIGR00611">
    <property type="entry name" value="recf"/>
    <property type="match status" value="1"/>
</dbReference>
<dbReference type="HAMAP" id="MF_00365">
    <property type="entry name" value="RecF"/>
    <property type="match status" value="1"/>
</dbReference>
<dbReference type="Pfam" id="PF02463">
    <property type="entry name" value="SMC_N"/>
    <property type="match status" value="1"/>
</dbReference>
<keyword evidence="13" id="KW-1185">Reference proteome</keyword>
<comment type="subcellular location">
    <subcellularLocation>
        <location evidence="1 9 10">Cytoplasm</location>
    </subcellularLocation>
</comment>
<gene>
    <name evidence="9 12" type="primary">recF</name>
    <name evidence="12" type="ORF">A6F68_01748</name>
</gene>
<dbReference type="InterPro" id="IPR001238">
    <property type="entry name" value="DNA-binding_RecF"/>
</dbReference>
<reference evidence="12 13" key="1">
    <citation type="submission" date="2016-07" db="EMBL/GenBank/DDBJ databases">
        <title>Complete genome sequence of Altererythrobacter dongtanensis KCTC 22672, a type strain with esterase isolated from tidal flat.</title>
        <authorList>
            <person name="Cheng H."/>
            <person name="Wu Y.-H."/>
            <person name="Zhou P."/>
            <person name="Huo Y.-Y."/>
            <person name="Wang C.-S."/>
            <person name="Xu X.-W."/>
        </authorList>
    </citation>
    <scope>NUCLEOTIDE SEQUENCE [LARGE SCALE GENOMIC DNA]</scope>
    <source>
        <strain evidence="12 13">KCTC 22672</strain>
    </source>
</reference>
<dbReference type="EMBL" id="CP016591">
    <property type="protein sequence ID" value="ANY20259.1"/>
    <property type="molecule type" value="Genomic_DNA"/>
</dbReference>
<dbReference type="SUPFAM" id="SSF52540">
    <property type="entry name" value="P-loop containing nucleoside triphosphate hydrolases"/>
    <property type="match status" value="1"/>
</dbReference>
<dbReference type="PROSITE" id="PS00618">
    <property type="entry name" value="RECF_2"/>
    <property type="match status" value="1"/>
</dbReference>
<comment type="similarity">
    <text evidence="2 9 10">Belongs to the RecF family.</text>
</comment>
<sequence length="356" mass="36952">MSIDRISLNGFRNHAATSLEGAAQFNLLIGENGAGKTNILEALSLLAPGRGLRRAAIAEMASADGPGGFAVGASLANDGEPVRLGTSTDPARPTRRAVRINGAEASALALGEWLALAWLTPAMDGLFMDSAGARRRWLDRMAVALDATHARAAARYEAALRERNRLLAGEAAPDPVWLDGIEAQMAEAGAALSAGRSRLVAALGEELAALPDEPFARPELALVSGGDGTPEALRASRALDRSAGRTLAGPHRDDLTVTMAGKGHAAAQCSTGEQKAMLIAITLAHAALAARGRASVLLLDEVAAHLDPRRREALYERLAAGKTQVWFTGTELAPFAAIGGEATVWRVSGGTVAREG</sequence>
<accession>A0A1B2ADN2</accession>
<dbReference type="PROSITE" id="PS00617">
    <property type="entry name" value="RECF_1"/>
    <property type="match status" value="1"/>
</dbReference>
<dbReference type="InterPro" id="IPR018078">
    <property type="entry name" value="DNA-binding_RecF_CS"/>
</dbReference>
<keyword evidence="9 10" id="KW-0742">SOS response</keyword>